<reference evidence="8" key="1">
    <citation type="submission" date="2020-07" db="EMBL/GenBank/DDBJ databases">
        <title>Huge and variable diversity of episymbiotic CPR bacteria and DPANN archaea in groundwater ecosystems.</title>
        <authorList>
            <person name="He C.Y."/>
            <person name="Keren R."/>
            <person name="Whittaker M."/>
            <person name="Farag I.F."/>
            <person name="Doudna J."/>
            <person name="Cate J.H.D."/>
            <person name="Banfield J.F."/>
        </authorList>
    </citation>
    <scope>NUCLEOTIDE SEQUENCE</scope>
    <source>
        <strain evidence="8">NC_groundwater_1370_Ag_S-0.2um_69_93</strain>
    </source>
</reference>
<evidence type="ECO:0000256" key="1">
    <source>
        <dbReference type="ARBA" id="ARBA00001964"/>
    </source>
</evidence>
<dbReference type="Proteomes" id="UP000752292">
    <property type="component" value="Unassembled WGS sequence"/>
</dbReference>
<evidence type="ECO:0000313" key="8">
    <source>
        <dbReference type="EMBL" id="MBI4251778.1"/>
    </source>
</evidence>
<dbReference type="CDD" id="cd07035">
    <property type="entry name" value="TPP_PYR_POX_like"/>
    <property type="match status" value="1"/>
</dbReference>
<accession>A0A932ZUA9</accession>
<dbReference type="PANTHER" id="PTHR18968">
    <property type="entry name" value="THIAMINE PYROPHOSPHATE ENZYMES"/>
    <property type="match status" value="1"/>
</dbReference>
<dbReference type="GO" id="GO:0009099">
    <property type="term" value="P:L-valine biosynthetic process"/>
    <property type="evidence" value="ECO:0007669"/>
    <property type="project" value="TreeGrafter"/>
</dbReference>
<feature type="domain" description="Thiamine pyrophosphate enzyme N-terminal TPP-binding" evidence="7">
    <location>
        <begin position="3"/>
        <end position="101"/>
    </location>
</feature>
<dbReference type="Pfam" id="PF02776">
    <property type="entry name" value="TPP_enzyme_N"/>
    <property type="match status" value="1"/>
</dbReference>
<dbReference type="GO" id="GO:0005948">
    <property type="term" value="C:acetolactate synthase complex"/>
    <property type="evidence" value="ECO:0007669"/>
    <property type="project" value="TreeGrafter"/>
</dbReference>
<dbReference type="GO" id="GO:0003984">
    <property type="term" value="F:acetolactate synthase activity"/>
    <property type="evidence" value="ECO:0007669"/>
    <property type="project" value="TreeGrafter"/>
</dbReference>
<name>A0A932ZUA9_UNCTE</name>
<evidence type="ECO:0000259" key="7">
    <source>
        <dbReference type="Pfam" id="PF02776"/>
    </source>
</evidence>
<evidence type="ECO:0000256" key="2">
    <source>
        <dbReference type="ARBA" id="ARBA00007812"/>
    </source>
</evidence>
<evidence type="ECO:0000313" key="9">
    <source>
        <dbReference type="Proteomes" id="UP000752292"/>
    </source>
</evidence>
<dbReference type="InterPro" id="IPR029061">
    <property type="entry name" value="THDP-binding"/>
</dbReference>
<dbReference type="InterPro" id="IPR045229">
    <property type="entry name" value="TPP_enz"/>
</dbReference>
<evidence type="ECO:0000256" key="3">
    <source>
        <dbReference type="ARBA" id="ARBA00023052"/>
    </source>
</evidence>
<dbReference type="Pfam" id="PF00205">
    <property type="entry name" value="TPP_enzyme_M"/>
    <property type="match status" value="1"/>
</dbReference>
<dbReference type="PANTHER" id="PTHR18968:SF13">
    <property type="entry name" value="ACETOLACTATE SYNTHASE CATALYTIC SUBUNIT, MITOCHONDRIAL"/>
    <property type="match status" value="1"/>
</dbReference>
<gene>
    <name evidence="8" type="ORF">HY618_04900</name>
</gene>
<proteinExistence type="inferred from homology"/>
<dbReference type="Gene3D" id="3.40.50.970">
    <property type="match status" value="2"/>
</dbReference>
<sequence length="533" mass="56464">MPTYADVVASVLAEARIEYIFGVPGSLSSVELIEAAAKRGVRYILCSNESSAAVMAGTYGIFRRRPGVCSTGVGPGAAAAVLGATHNWLERAPCLILTDRYSDAQFRLLERQRVDQDLLYRPVTKGTFKVGADSAAVTMRRALALAMEGRPGPVHVDLPYDVMLAQAPEGALAPAPDGERHIARAGADHPGLQAAAREIARAQRPALIAGLQVNRSGEAAERALFALAERLGAPIFASPAAKGTIPEQHPLAAGTFRGRPGEGAILGKADLLILAGYDPVEIFAPGGWDYPQPVVMLDEVPHLAGLIRPRVEVVAHLADSLEVLSRAAAPCRGWDTEEVESYRRMCRTPLHPRGSGLMPGAVIRVAREQLPDRGILTTDAGNHKVLAGDIWEARRPQGYLSSNGLGSMAVGLPAALAAKLAEPASPVLCMTGDGGFLMRLGDLETAARENIPVVVLVFNDGWLSTIKLKQDERRFARRGTSLGACDFVAVSKGLGCEAARVESERDLKDALALALASGRPWVIDAAVNPDGYA</sequence>
<dbReference type="Gene3D" id="3.40.50.1220">
    <property type="entry name" value="TPP-binding domain"/>
    <property type="match status" value="1"/>
</dbReference>
<dbReference type="InterPro" id="IPR000399">
    <property type="entry name" value="TPP-bd_CS"/>
</dbReference>
<protein>
    <submittedName>
        <fullName evidence="8">Thiamine pyrophosphate-binding protein</fullName>
    </submittedName>
</protein>
<dbReference type="PROSITE" id="PS00187">
    <property type="entry name" value="TPP_ENZYMES"/>
    <property type="match status" value="1"/>
</dbReference>
<dbReference type="InterPro" id="IPR029035">
    <property type="entry name" value="DHS-like_NAD/FAD-binding_dom"/>
</dbReference>
<comment type="cofactor">
    <cofactor evidence="1">
        <name>thiamine diphosphate</name>
        <dbReference type="ChEBI" id="CHEBI:58937"/>
    </cofactor>
</comment>
<feature type="domain" description="Thiamine pyrophosphate enzyme TPP-binding" evidence="6">
    <location>
        <begin position="379"/>
        <end position="524"/>
    </location>
</feature>
<dbReference type="AlphaFoldDB" id="A0A932ZUA9"/>
<dbReference type="InterPro" id="IPR012000">
    <property type="entry name" value="Thiamin_PyroP_enz_cen_dom"/>
</dbReference>
<dbReference type="InterPro" id="IPR012001">
    <property type="entry name" value="Thiamin_PyroP_enz_TPP-bd_dom"/>
</dbReference>
<comment type="caution">
    <text evidence="8">The sequence shown here is derived from an EMBL/GenBank/DDBJ whole genome shotgun (WGS) entry which is preliminary data.</text>
</comment>
<dbReference type="InterPro" id="IPR011766">
    <property type="entry name" value="TPP_enzyme_TPP-bd"/>
</dbReference>
<dbReference type="GO" id="GO:0030976">
    <property type="term" value="F:thiamine pyrophosphate binding"/>
    <property type="evidence" value="ECO:0007669"/>
    <property type="project" value="InterPro"/>
</dbReference>
<evidence type="ECO:0000259" key="6">
    <source>
        <dbReference type="Pfam" id="PF02775"/>
    </source>
</evidence>
<keyword evidence="3 4" id="KW-0786">Thiamine pyrophosphate</keyword>
<dbReference type="GO" id="GO:0050660">
    <property type="term" value="F:flavin adenine dinucleotide binding"/>
    <property type="evidence" value="ECO:0007669"/>
    <property type="project" value="TreeGrafter"/>
</dbReference>
<evidence type="ECO:0000256" key="4">
    <source>
        <dbReference type="RuleBase" id="RU362132"/>
    </source>
</evidence>
<dbReference type="Pfam" id="PF02775">
    <property type="entry name" value="TPP_enzyme_C"/>
    <property type="match status" value="1"/>
</dbReference>
<dbReference type="EMBL" id="JACQRX010000212">
    <property type="protein sequence ID" value="MBI4251778.1"/>
    <property type="molecule type" value="Genomic_DNA"/>
</dbReference>
<feature type="domain" description="Thiamine pyrophosphate enzyme central" evidence="5">
    <location>
        <begin position="192"/>
        <end position="323"/>
    </location>
</feature>
<organism evidence="8 9">
    <name type="scientific">Tectimicrobiota bacterium</name>
    <dbReference type="NCBI Taxonomy" id="2528274"/>
    <lineage>
        <taxon>Bacteria</taxon>
        <taxon>Pseudomonadati</taxon>
        <taxon>Nitrospinota/Tectimicrobiota group</taxon>
        <taxon>Candidatus Tectimicrobiota</taxon>
    </lineage>
</organism>
<dbReference type="SUPFAM" id="SSF52467">
    <property type="entry name" value="DHS-like NAD/FAD-binding domain"/>
    <property type="match status" value="1"/>
</dbReference>
<dbReference type="GO" id="GO:0009097">
    <property type="term" value="P:isoleucine biosynthetic process"/>
    <property type="evidence" value="ECO:0007669"/>
    <property type="project" value="TreeGrafter"/>
</dbReference>
<dbReference type="GO" id="GO:0000287">
    <property type="term" value="F:magnesium ion binding"/>
    <property type="evidence" value="ECO:0007669"/>
    <property type="project" value="InterPro"/>
</dbReference>
<comment type="similarity">
    <text evidence="2 4">Belongs to the TPP enzyme family.</text>
</comment>
<evidence type="ECO:0000259" key="5">
    <source>
        <dbReference type="Pfam" id="PF00205"/>
    </source>
</evidence>
<dbReference type="SUPFAM" id="SSF52518">
    <property type="entry name" value="Thiamin diphosphate-binding fold (THDP-binding)"/>
    <property type="match status" value="2"/>
</dbReference>